<keyword evidence="2" id="KW-0004">4Fe-4S</keyword>
<protein>
    <recommendedName>
        <fullName evidence="7">Radical SAM core domain-containing protein</fullName>
    </recommendedName>
</protein>
<gene>
    <name evidence="8" type="ORF">SAMN02745180_02229</name>
</gene>
<evidence type="ECO:0000256" key="1">
    <source>
        <dbReference type="ARBA" id="ARBA00001966"/>
    </source>
</evidence>
<dbReference type="Proteomes" id="UP000184389">
    <property type="component" value="Unassembled WGS sequence"/>
</dbReference>
<organism evidence="8 9">
    <name type="scientific">Sporanaerobacter acetigenes DSM 13106</name>
    <dbReference type="NCBI Taxonomy" id="1123281"/>
    <lineage>
        <taxon>Bacteria</taxon>
        <taxon>Bacillati</taxon>
        <taxon>Bacillota</taxon>
        <taxon>Tissierellia</taxon>
        <taxon>Tissierellales</taxon>
        <taxon>Sporanaerobacteraceae</taxon>
        <taxon>Sporanaerobacter</taxon>
    </lineage>
</organism>
<evidence type="ECO:0000256" key="6">
    <source>
        <dbReference type="ARBA" id="ARBA00023014"/>
    </source>
</evidence>
<dbReference type="PROSITE" id="PS51918">
    <property type="entry name" value="RADICAL_SAM"/>
    <property type="match status" value="1"/>
</dbReference>
<evidence type="ECO:0000256" key="2">
    <source>
        <dbReference type="ARBA" id="ARBA00022485"/>
    </source>
</evidence>
<dbReference type="PANTHER" id="PTHR43787">
    <property type="entry name" value="FEMO COFACTOR BIOSYNTHESIS PROTEIN NIFB-RELATED"/>
    <property type="match status" value="1"/>
</dbReference>
<dbReference type="SFLD" id="SFLDG01386">
    <property type="entry name" value="main_SPASM_domain-containing"/>
    <property type="match status" value="1"/>
</dbReference>
<dbReference type="GO" id="GO:0016491">
    <property type="term" value="F:oxidoreductase activity"/>
    <property type="evidence" value="ECO:0007669"/>
    <property type="project" value="InterPro"/>
</dbReference>
<keyword evidence="9" id="KW-1185">Reference proteome</keyword>
<keyword evidence="5" id="KW-0408">Iron</keyword>
<reference evidence="8 9" key="1">
    <citation type="submission" date="2016-11" db="EMBL/GenBank/DDBJ databases">
        <authorList>
            <person name="Jaros S."/>
            <person name="Januszkiewicz K."/>
            <person name="Wedrychowicz H."/>
        </authorList>
    </citation>
    <scope>NUCLEOTIDE SEQUENCE [LARGE SCALE GENOMIC DNA]</scope>
    <source>
        <strain evidence="8 9">DSM 13106</strain>
    </source>
</reference>
<dbReference type="RefSeq" id="WP_072744876.1">
    <property type="nucleotide sequence ID" value="NZ_FQXR01000012.1"/>
</dbReference>
<dbReference type="UniPathway" id="UPA00782"/>
<evidence type="ECO:0000313" key="8">
    <source>
        <dbReference type="EMBL" id="SHI11998.1"/>
    </source>
</evidence>
<keyword evidence="3" id="KW-0949">S-adenosyl-L-methionine</keyword>
<dbReference type="SFLD" id="SFLDG01067">
    <property type="entry name" value="SPASM/twitch_domain_containing"/>
    <property type="match status" value="1"/>
</dbReference>
<sequence length="442" mass="51473">MKASKYNFFYEFPEDMEKLIAYNARTNALALIEKENYIKYQNFVDKSIAIDDEKLIEDLKKGQFLIDDELDELELLKYNMLSSKFDTRHLGLTIAPTMNCNFDCIYCYEKNERQNVTMPKDVQDKIVEFVKQQTKYVESINIGWYGGEPLLAFDVVKDISERVMDICKEKDIMYSSFIVTNGYKLNKEIAEELKKLNMEFMQITLDGPEDIHNKRRPLKGGQGTFRKILENMSELVDILPDISLRINVDKENVERVDEILEELDKFGLKNKVYAYLGYVEPINDCYSTGKCLTMKEYSNIDFEFSDKLKKLGFVENNISGYPNLKTNFCGADKTNSLVIDPNGDIYKCWSDIGMVEYKVGNIMDNISVNTDKYMKYILYDSTQDNECMNCKMLPICMGGCPRRRIDGKVDRCSSYKYVLKEYLEKTAIIKKEELRKNKTVEA</sequence>
<dbReference type="InterPro" id="IPR023885">
    <property type="entry name" value="4Fe4S-binding_SPASM_dom"/>
</dbReference>
<dbReference type="NCBIfam" id="TIGR04085">
    <property type="entry name" value="rSAM_more_4Fe4S"/>
    <property type="match status" value="1"/>
</dbReference>
<dbReference type="GO" id="GO:0051539">
    <property type="term" value="F:4 iron, 4 sulfur cluster binding"/>
    <property type="evidence" value="ECO:0007669"/>
    <property type="project" value="UniProtKB-KW"/>
</dbReference>
<dbReference type="SFLD" id="SFLDG01384">
    <property type="entry name" value="thioether_bond_formation_requi"/>
    <property type="match status" value="1"/>
</dbReference>
<dbReference type="OrthoDB" id="9763993at2"/>
<dbReference type="InterPro" id="IPR006638">
    <property type="entry name" value="Elp3/MiaA/NifB-like_rSAM"/>
</dbReference>
<name>A0A1M5YJA0_9FIRM</name>
<dbReference type="Pfam" id="PF04055">
    <property type="entry name" value="Radical_SAM"/>
    <property type="match status" value="1"/>
</dbReference>
<dbReference type="SMART" id="SM00729">
    <property type="entry name" value="Elp3"/>
    <property type="match status" value="1"/>
</dbReference>
<dbReference type="AlphaFoldDB" id="A0A1M5YJA0"/>
<dbReference type="GO" id="GO:0046872">
    <property type="term" value="F:metal ion binding"/>
    <property type="evidence" value="ECO:0007669"/>
    <property type="project" value="UniProtKB-KW"/>
</dbReference>
<evidence type="ECO:0000256" key="4">
    <source>
        <dbReference type="ARBA" id="ARBA00022723"/>
    </source>
</evidence>
<comment type="cofactor">
    <cofactor evidence="1">
        <name>[4Fe-4S] cluster</name>
        <dbReference type="ChEBI" id="CHEBI:49883"/>
    </cofactor>
</comment>
<dbReference type="InterPro" id="IPR013785">
    <property type="entry name" value="Aldolase_TIM"/>
</dbReference>
<evidence type="ECO:0000256" key="3">
    <source>
        <dbReference type="ARBA" id="ARBA00022691"/>
    </source>
</evidence>
<dbReference type="SFLD" id="SFLDS00029">
    <property type="entry name" value="Radical_SAM"/>
    <property type="match status" value="1"/>
</dbReference>
<dbReference type="InterPro" id="IPR007197">
    <property type="entry name" value="rSAM"/>
</dbReference>
<dbReference type="CDD" id="cd01335">
    <property type="entry name" value="Radical_SAM"/>
    <property type="match status" value="1"/>
</dbReference>
<proteinExistence type="predicted"/>
<dbReference type="EMBL" id="FQXR01000012">
    <property type="protein sequence ID" value="SHI11998.1"/>
    <property type="molecule type" value="Genomic_DNA"/>
</dbReference>
<keyword evidence="4" id="KW-0479">Metal-binding</keyword>
<keyword evidence="6" id="KW-0411">Iron-sulfur</keyword>
<dbReference type="InterPro" id="IPR058240">
    <property type="entry name" value="rSAM_sf"/>
</dbReference>
<feature type="domain" description="Radical SAM core" evidence="7">
    <location>
        <begin position="84"/>
        <end position="322"/>
    </location>
</feature>
<dbReference type="PANTHER" id="PTHR43787:SF3">
    <property type="entry name" value="ARYLSULFATASE REGULATORY PROTEIN"/>
    <property type="match status" value="1"/>
</dbReference>
<evidence type="ECO:0000256" key="5">
    <source>
        <dbReference type="ARBA" id="ARBA00023004"/>
    </source>
</evidence>
<evidence type="ECO:0000259" key="7">
    <source>
        <dbReference type="PROSITE" id="PS51918"/>
    </source>
</evidence>
<dbReference type="Gene3D" id="3.20.20.70">
    <property type="entry name" value="Aldolase class I"/>
    <property type="match status" value="1"/>
</dbReference>
<accession>A0A1M5YJA0</accession>
<dbReference type="STRING" id="1123281.SAMN02745180_02229"/>
<dbReference type="InterPro" id="IPR023867">
    <property type="entry name" value="Sulphatase_maturase_rSAM"/>
</dbReference>
<dbReference type="SUPFAM" id="SSF102114">
    <property type="entry name" value="Radical SAM enzymes"/>
    <property type="match status" value="1"/>
</dbReference>
<evidence type="ECO:0000313" key="9">
    <source>
        <dbReference type="Proteomes" id="UP000184389"/>
    </source>
</evidence>